<feature type="signal peptide" evidence="3">
    <location>
        <begin position="1"/>
        <end position="21"/>
    </location>
</feature>
<dbReference type="Pfam" id="PF00264">
    <property type="entry name" value="Tyrosinase"/>
    <property type="match status" value="1"/>
</dbReference>
<feature type="chain" id="PRO_5012096076" evidence="3">
    <location>
        <begin position="22"/>
        <end position="405"/>
    </location>
</feature>
<evidence type="ECO:0000313" key="7">
    <source>
        <dbReference type="Proteomes" id="UP000186583"/>
    </source>
</evidence>
<dbReference type="Gene3D" id="1.10.1280.10">
    <property type="entry name" value="Di-copper center containing domain from catechol oxidase"/>
    <property type="match status" value="1"/>
</dbReference>
<evidence type="ECO:0000256" key="1">
    <source>
        <dbReference type="ARBA" id="ARBA00022723"/>
    </source>
</evidence>
<feature type="domain" description="Tyrosinase copper-binding" evidence="4">
    <location>
        <begin position="129"/>
        <end position="146"/>
    </location>
</feature>
<feature type="domain" description="Tyrosinase copper-binding" evidence="5">
    <location>
        <begin position="328"/>
        <end position="339"/>
    </location>
</feature>
<dbReference type="GO" id="GO:0016491">
    <property type="term" value="F:oxidoreductase activity"/>
    <property type="evidence" value="ECO:0007669"/>
    <property type="project" value="UniProtKB-KW"/>
</dbReference>
<comment type="caution">
    <text evidence="6">The sequence shown here is derived from an EMBL/GenBank/DDBJ whole genome shotgun (WGS) entry which is preliminary data.</text>
</comment>
<dbReference type="PROSITE" id="PS00497">
    <property type="entry name" value="TYROSINASE_1"/>
    <property type="match status" value="1"/>
</dbReference>
<dbReference type="InterPro" id="IPR008922">
    <property type="entry name" value="Di-copper_centre_dom_sf"/>
</dbReference>
<dbReference type="GO" id="GO:0046872">
    <property type="term" value="F:metal ion binding"/>
    <property type="evidence" value="ECO:0007669"/>
    <property type="project" value="UniProtKB-KW"/>
</dbReference>
<dbReference type="PROSITE" id="PS00498">
    <property type="entry name" value="TYROSINASE_2"/>
    <property type="match status" value="1"/>
</dbReference>
<dbReference type="InterPro" id="IPR002227">
    <property type="entry name" value="Tyrosinase_Cu-bd"/>
</dbReference>
<reference evidence="6 7" key="1">
    <citation type="submission" date="2016-11" db="EMBL/GenBank/DDBJ databases">
        <title>Draft Genome Assembly of Colletotrichum chlorophyti a pathogen of herbaceous plants.</title>
        <authorList>
            <person name="Gan P."/>
            <person name="Narusaka M."/>
            <person name="Tsushima A."/>
            <person name="Narusaka Y."/>
            <person name="Takano Y."/>
            <person name="Shirasu K."/>
        </authorList>
    </citation>
    <scope>NUCLEOTIDE SEQUENCE [LARGE SCALE GENOMIC DNA]</scope>
    <source>
        <strain evidence="6 7">NTL11</strain>
    </source>
</reference>
<gene>
    <name evidence="6" type="ORF">CCHL11_07799</name>
</gene>
<evidence type="ECO:0000256" key="2">
    <source>
        <dbReference type="ARBA" id="ARBA00023002"/>
    </source>
</evidence>
<dbReference type="OrthoDB" id="6132182at2759"/>
<evidence type="ECO:0000259" key="4">
    <source>
        <dbReference type="PROSITE" id="PS00497"/>
    </source>
</evidence>
<dbReference type="AlphaFoldDB" id="A0A1Q8RN62"/>
<dbReference type="Proteomes" id="UP000186583">
    <property type="component" value="Unassembled WGS sequence"/>
</dbReference>
<dbReference type="EMBL" id="MPGH01000155">
    <property type="protein sequence ID" value="OLN85731.1"/>
    <property type="molecule type" value="Genomic_DNA"/>
</dbReference>
<name>A0A1Q8RN62_9PEZI</name>
<keyword evidence="2" id="KW-0560">Oxidoreductase</keyword>
<evidence type="ECO:0000259" key="5">
    <source>
        <dbReference type="PROSITE" id="PS00498"/>
    </source>
</evidence>
<dbReference type="PRINTS" id="PR00092">
    <property type="entry name" value="TYROSINASE"/>
</dbReference>
<dbReference type="PANTHER" id="PTHR11474">
    <property type="entry name" value="TYROSINASE FAMILY MEMBER"/>
    <property type="match status" value="1"/>
</dbReference>
<keyword evidence="7" id="KW-1185">Reference proteome</keyword>
<evidence type="ECO:0000256" key="3">
    <source>
        <dbReference type="SAM" id="SignalP"/>
    </source>
</evidence>
<sequence>MALLTCCFWLLLGANAALASAKSPKHNFTREAIDNGSALAQLNAEALGAAQALSRSLAHQVVNSACSADQIRVRKEWRTLPSEERKAFVAAVQCLQSAPTSLNPVELPAAKSLFDDFVLTHFNQTGRIHLTANFLLWHRYFTWTYEQKLRSVCGYEGTFPYWEWGNDVEDLSASPVFDGSETSMGSDGAFIPHEGLQLVQSFSNTTIKFQPGTGSGCVERGPFVNMTVHVGPRVMLQYGTTTPKSVENPTDDHPRCLKRDLNKHIASRYTSFRNTTELILGNDNIEWFQAVMQGDDRYTPGVEIGVHGGGHYSYGADPGSDPFISPGDPVFYLHHSQVDRVYWIWQMLDFSNRQEIFGTQTLQNRPPSPNATLEDIVDISPLGERVKLKDLMSTVGGSPFCYVYE</sequence>
<dbReference type="SUPFAM" id="SSF48056">
    <property type="entry name" value="Di-copper centre-containing domain"/>
    <property type="match status" value="1"/>
</dbReference>
<dbReference type="InterPro" id="IPR050316">
    <property type="entry name" value="Tyrosinase/Hemocyanin"/>
</dbReference>
<protein>
    <submittedName>
        <fullName evidence="6">Grixazone synthase 2</fullName>
    </submittedName>
</protein>
<organism evidence="6 7">
    <name type="scientific">Colletotrichum chlorophyti</name>
    <dbReference type="NCBI Taxonomy" id="708187"/>
    <lineage>
        <taxon>Eukaryota</taxon>
        <taxon>Fungi</taxon>
        <taxon>Dikarya</taxon>
        <taxon>Ascomycota</taxon>
        <taxon>Pezizomycotina</taxon>
        <taxon>Sordariomycetes</taxon>
        <taxon>Hypocreomycetidae</taxon>
        <taxon>Glomerellales</taxon>
        <taxon>Glomerellaceae</taxon>
        <taxon>Colletotrichum</taxon>
    </lineage>
</organism>
<proteinExistence type="predicted"/>
<dbReference type="STRING" id="708187.A0A1Q8RN62"/>
<evidence type="ECO:0000313" key="6">
    <source>
        <dbReference type="EMBL" id="OLN85731.1"/>
    </source>
</evidence>
<dbReference type="PANTHER" id="PTHR11474:SF125">
    <property type="entry name" value="N-ACETYL-6-HYDROXYTRYPTOPHAN OXIDASE IVOB-RELATED"/>
    <property type="match status" value="1"/>
</dbReference>
<accession>A0A1Q8RN62</accession>
<keyword evidence="3" id="KW-0732">Signal</keyword>
<keyword evidence="1" id="KW-0479">Metal-binding</keyword>